<dbReference type="FunFam" id="3.30.160.60:FF:000990">
    <property type="entry name" value="zinc finger protein 629 isoform X2"/>
    <property type="match status" value="1"/>
</dbReference>
<dbReference type="FunFam" id="3.30.160.60:FF:002343">
    <property type="entry name" value="Zinc finger protein 33A"/>
    <property type="match status" value="1"/>
</dbReference>
<name>A0A803TY24_ANOCA</name>
<feature type="domain" description="C2H2-type" evidence="12">
    <location>
        <begin position="364"/>
        <end position="391"/>
    </location>
</feature>
<dbReference type="SUPFAM" id="SSF47353">
    <property type="entry name" value="Retrovirus capsid dimerization domain-like"/>
    <property type="match status" value="1"/>
</dbReference>
<dbReference type="InterPro" id="IPR003309">
    <property type="entry name" value="SCAN_dom"/>
</dbReference>
<reference evidence="14" key="1">
    <citation type="submission" date="2009-12" db="EMBL/GenBank/DDBJ databases">
        <title>The Genome Sequence of Anolis carolinensis (Green Anole Lizard).</title>
        <authorList>
            <consortium name="The Genome Sequencing Platform"/>
            <person name="Di Palma F."/>
            <person name="Alfoldi J."/>
            <person name="Heiman D."/>
            <person name="Young S."/>
            <person name="Grabherr M."/>
            <person name="Johnson J."/>
            <person name="Lander E.S."/>
            <person name="Lindblad-Toh K."/>
        </authorList>
    </citation>
    <scope>NUCLEOTIDE SEQUENCE [LARGE SCALE GENOMIC DNA]</scope>
    <source>
        <strain evidence="14">JBL SC #1</strain>
    </source>
</reference>
<evidence type="ECO:0000256" key="11">
    <source>
        <dbReference type="PROSITE-ProRule" id="PRU00042"/>
    </source>
</evidence>
<evidence type="ECO:0000256" key="3">
    <source>
        <dbReference type="ARBA" id="ARBA00022723"/>
    </source>
</evidence>
<organism evidence="14 15">
    <name type="scientific">Anolis carolinensis</name>
    <name type="common">Green anole</name>
    <name type="synonym">American chameleon</name>
    <dbReference type="NCBI Taxonomy" id="28377"/>
    <lineage>
        <taxon>Eukaryota</taxon>
        <taxon>Metazoa</taxon>
        <taxon>Chordata</taxon>
        <taxon>Craniata</taxon>
        <taxon>Vertebrata</taxon>
        <taxon>Euteleostomi</taxon>
        <taxon>Lepidosauria</taxon>
        <taxon>Squamata</taxon>
        <taxon>Bifurcata</taxon>
        <taxon>Unidentata</taxon>
        <taxon>Episquamata</taxon>
        <taxon>Toxicofera</taxon>
        <taxon>Iguania</taxon>
        <taxon>Dactyloidae</taxon>
        <taxon>Anolis</taxon>
    </lineage>
</organism>
<evidence type="ECO:0000256" key="6">
    <source>
        <dbReference type="ARBA" id="ARBA00022833"/>
    </source>
</evidence>
<evidence type="ECO:0000259" key="12">
    <source>
        <dbReference type="PROSITE" id="PS50157"/>
    </source>
</evidence>
<dbReference type="GeneTree" id="ENSGT01140000282534"/>
<keyword evidence="6" id="KW-0862">Zinc</keyword>
<evidence type="ECO:0000313" key="15">
    <source>
        <dbReference type="Proteomes" id="UP000001646"/>
    </source>
</evidence>
<feature type="domain" description="C2H2-type" evidence="12">
    <location>
        <begin position="199"/>
        <end position="226"/>
    </location>
</feature>
<dbReference type="PROSITE" id="PS50804">
    <property type="entry name" value="SCAN_BOX"/>
    <property type="match status" value="1"/>
</dbReference>
<feature type="domain" description="C2H2-type" evidence="12">
    <location>
        <begin position="255"/>
        <end position="282"/>
    </location>
</feature>
<feature type="domain" description="SCAN box" evidence="13">
    <location>
        <begin position="47"/>
        <end position="125"/>
    </location>
</feature>
<keyword evidence="3" id="KW-0479">Metal-binding</keyword>
<dbReference type="SMART" id="SM00431">
    <property type="entry name" value="SCAN"/>
    <property type="match status" value="1"/>
</dbReference>
<dbReference type="FunFam" id="3.30.160.60:FF:001024">
    <property type="entry name" value="Zinc finger and SCAN domain-containing protein 20"/>
    <property type="match status" value="1"/>
</dbReference>
<dbReference type="SMART" id="SM00355">
    <property type="entry name" value="ZnF_C2H2"/>
    <property type="match status" value="8"/>
</dbReference>
<evidence type="ECO:0000256" key="9">
    <source>
        <dbReference type="ARBA" id="ARBA00023163"/>
    </source>
</evidence>
<dbReference type="Pfam" id="PF02023">
    <property type="entry name" value="SCAN"/>
    <property type="match status" value="1"/>
</dbReference>
<keyword evidence="5 11" id="KW-0863">Zinc-finger</keyword>
<comment type="similarity">
    <text evidence="2">Belongs to the krueppel C2H2-type zinc-finger protein family.</text>
</comment>
<dbReference type="Proteomes" id="UP000001646">
    <property type="component" value="Unplaced"/>
</dbReference>
<evidence type="ECO:0000256" key="4">
    <source>
        <dbReference type="ARBA" id="ARBA00022737"/>
    </source>
</evidence>
<dbReference type="FunFam" id="3.30.160.60:FF:000052">
    <property type="entry name" value="zinc finger protein 546 isoform X1"/>
    <property type="match status" value="1"/>
</dbReference>
<protein>
    <submittedName>
        <fullName evidence="14">Uncharacterized protein</fullName>
    </submittedName>
</protein>
<keyword evidence="9" id="KW-0804">Transcription</keyword>
<feature type="domain" description="C2H2-type" evidence="12">
    <location>
        <begin position="227"/>
        <end position="254"/>
    </location>
</feature>
<dbReference type="Gene3D" id="3.30.160.60">
    <property type="entry name" value="Classic Zinc Finger"/>
    <property type="match status" value="8"/>
</dbReference>
<dbReference type="InParanoid" id="A0A803TY24"/>
<dbReference type="FunFam" id="1.10.4020.10:FF:000005">
    <property type="entry name" value="Uncharacterized protein"/>
    <property type="match status" value="1"/>
</dbReference>
<reference evidence="14" key="3">
    <citation type="submission" date="2025-09" db="UniProtKB">
        <authorList>
            <consortium name="Ensembl"/>
        </authorList>
    </citation>
    <scope>IDENTIFICATION</scope>
</reference>
<feature type="domain" description="C2H2-type" evidence="12">
    <location>
        <begin position="339"/>
        <end position="363"/>
    </location>
</feature>
<dbReference type="PANTHER" id="PTHR23226:SF377">
    <property type="entry name" value="ZINC FINGER AND SCAN DOMAIN-CONTAINING PROTEIN 20"/>
    <property type="match status" value="1"/>
</dbReference>
<sequence length="441" mass="50724">MEHHTFPGPEAERRVKQCGTEMCNEASRDRKVQGNLSMDLGISEMQRQHFRKLCYQETEGPRKVCSQLHCLCHQWLKPERHGKRQILDLLVLEQFLAVLPPEMESWVRECGAETCSQAVSLAEGFLLSRAEEKKQKQIEHLFLIKSMNSQICKHEGLTTKTEAKQTLMINSHKSTEFCVTPSQGERHIGKKTLVRKKPFKCSECGKGFSQRSTLADHHRIHTGEKPYTCSECGKSFSRSRALADHERTHTGEKPYQCSVCGKSFAQSSNFAYHKKTHTGEKPFECAECGETFSRSRALIDHQRIHTGEKPYKCSECGKRFTQSSTLTYHQRTHTGEKPYQCPECGKSFSQSSNLSKIHTEKKPFECCECGESFRRSCTLTKHFRIHTGEKPYKCLECGRSFTQSSTLMYHQRTHTGEKLAYPRFWIIQGIFVVNVFNYIII</sequence>
<dbReference type="InterPro" id="IPR036236">
    <property type="entry name" value="Znf_C2H2_sf"/>
</dbReference>
<dbReference type="PROSITE" id="PS00028">
    <property type="entry name" value="ZINC_FINGER_C2H2_1"/>
    <property type="match status" value="7"/>
</dbReference>
<feature type="domain" description="C2H2-type" evidence="12">
    <location>
        <begin position="283"/>
        <end position="310"/>
    </location>
</feature>
<dbReference type="Pfam" id="PF00096">
    <property type="entry name" value="zf-C2H2"/>
    <property type="match status" value="6"/>
</dbReference>
<accession>A0A803TY24</accession>
<evidence type="ECO:0000313" key="14">
    <source>
        <dbReference type="Ensembl" id="ENSACAP00000040114.1"/>
    </source>
</evidence>
<dbReference type="SUPFAM" id="SSF57667">
    <property type="entry name" value="beta-beta-alpha zinc fingers"/>
    <property type="match status" value="5"/>
</dbReference>
<keyword evidence="10" id="KW-0539">Nucleus</keyword>
<dbReference type="InterPro" id="IPR038269">
    <property type="entry name" value="SCAN_sf"/>
</dbReference>
<dbReference type="Ensembl" id="ENSACAT00000047070.1">
    <property type="protein sequence ID" value="ENSACAP00000040114.1"/>
    <property type="gene ID" value="ENSACAG00000036042.1"/>
</dbReference>
<dbReference type="Pfam" id="PF13465">
    <property type="entry name" value="zf-H2C2_2"/>
    <property type="match status" value="1"/>
</dbReference>
<feature type="domain" description="C2H2-type" evidence="12">
    <location>
        <begin position="311"/>
        <end position="338"/>
    </location>
</feature>
<keyword evidence="7" id="KW-0805">Transcription regulation</keyword>
<evidence type="ECO:0000259" key="13">
    <source>
        <dbReference type="PROSITE" id="PS50804"/>
    </source>
</evidence>
<dbReference type="InterPro" id="IPR013087">
    <property type="entry name" value="Znf_C2H2_type"/>
</dbReference>
<keyword evidence="4" id="KW-0677">Repeat</keyword>
<proteinExistence type="inferred from homology"/>
<evidence type="ECO:0000256" key="5">
    <source>
        <dbReference type="ARBA" id="ARBA00022771"/>
    </source>
</evidence>
<evidence type="ECO:0000256" key="7">
    <source>
        <dbReference type="ARBA" id="ARBA00023015"/>
    </source>
</evidence>
<dbReference type="Gene3D" id="1.10.4020.10">
    <property type="entry name" value="DNA breaking-rejoining enzymes"/>
    <property type="match status" value="1"/>
</dbReference>
<evidence type="ECO:0000256" key="8">
    <source>
        <dbReference type="ARBA" id="ARBA00023125"/>
    </source>
</evidence>
<dbReference type="PANTHER" id="PTHR23226">
    <property type="entry name" value="ZINC FINGER AND SCAN DOMAIN-CONTAINING"/>
    <property type="match status" value="1"/>
</dbReference>
<dbReference type="GO" id="GO:0008270">
    <property type="term" value="F:zinc ion binding"/>
    <property type="evidence" value="ECO:0007669"/>
    <property type="project" value="UniProtKB-KW"/>
</dbReference>
<dbReference type="FunFam" id="3.30.160.60:FF:002716">
    <property type="entry name" value="Zinc finger protein 212"/>
    <property type="match status" value="1"/>
</dbReference>
<evidence type="ECO:0000256" key="2">
    <source>
        <dbReference type="ARBA" id="ARBA00006991"/>
    </source>
</evidence>
<comment type="subcellular location">
    <subcellularLocation>
        <location evidence="1">Nucleus</location>
    </subcellularLocation>
</comment>
<dbReference type="CDD" id="cd07936">
    <property type="entry name" value="SCAN"/>
    <property type="match status" value="1"/>
</dbReference>
<keyword evidence="15" id="KW-1185">Reference proteome</keyword>
<dbReference type="PROSITE" id="PS50157">
    <property type="entry name" value="ZINC_FINGER_C2H2_2"/>
    <property type="match status" value="8"/>
</dbReference>
<dbReference type="AlphaFoldDB" id="A0A803TY24"/>
<dbReference type="GO" id="GO:0003677">
    <property type="term" value="F:DNA binding"/>
    <property type="evidence" value="ECO:0007669"/>
    <property type="project" value="UniProtKB-KW"/>
</dbReference>
<evidence type="ECO:0000256" key="10">
    <source>
        <dbReference type="ARBA" id="ARBA00023242"/>
    </source>
</evidence>
<keyword evidence="8" id="KW-0238">DNA-binding</keyword>
<evidence type="ECO:0000256" key="1">
    <source>
        <dbReference type="ARBA" id="ARBA00004123"/>
    </source>
</evidence>
<reference evidence="14" key="2">
    <citation type="submission" date="2025-08" db="UniProtKB">
        <authorList>
            <consortium name="Ensembl"/>
        </authorList>
    </citation>
    <scope>IDENTIFICATION</scope>
</reference>
<dbReference type="FunFam" id="3.30.160.60:FF:001498">
    <property type="entry name" value="Zinc finger protein 404"/>
    <property type="match status" value="1"/>
</dbReference>
<dbReference type="FunFam" id="3.30.160.60:FF:000016">
    <property type="entry name" value="zinc finger protein 37 homolog"/>
    <property type="match status" value="1"/>
</dbReference>
<dbReference type="FunFam" id="3.30.160.60:FF:002063">
    <property type="entry name" value="RB associated KRAB zinc finger"/>
    <property type="match status" value="1"/>
</dbReference>
<dbReference type="GO" id="GO:0005634">
    <property type="term" value="C:nucleus"/>
    <property type="evidence" value="ECO:0007669"/>
    <property type="project" value="UniProtKB-SubCell"/>
</dbReference>
<feature type="domain" description="C2H2-type" evidence="12">
    <location>
        <begin position="392"/>
        <end position="419"/>
    </location>
</feature>